<name>A0A7Z1DUN7_9GAMM</name>
<proteinExistence type="predicted"/>
<evidence type="ECO:0000259" key="3">
    <source>
        <dbReference type="Pfam" id="PF20249"/>
    </source>
</evidence>
<evidence type="ECO:0000256" key="1">
    <source>
        <dbReference type="SAM" id="Coils"/>
    </source>
</evidence>
<evidence type="ECO:0000256" key="2">
    <source>
        <dbReference type="SAM" id="Phobius"/>
    </source>
</evidence>
<sequence length="1148" mass="128763">MGKQLTNPIAAADRASLASTTAQGACPLTRADIQLIPVRYAYADEAAEHPSLEPRFNLEFQPIGIRQIRDGYLYLFHSDAPDILHEYEVKDGGAVTKRLWQGNEASQDQRTGTPDTPAIVVPRRGHVDVFFSSTQLTAKKCSMLISWEDYRKQVMQRVRLSGYCPINGKPQLLSQASLESLLTHPDTQTVPMDGKTHLPSWYWAQNTLDTGSEPFAHRLAAYDLDHAYIVVDDFMGHIDDLLDAWAIVDTNHNAWLEAEDAKYYPARFISDLIRLDDDRVAELARAFSEQVEDEDAKALFEKVAVGSRDQHVQLKELIEDFPEYQQSARKVAGPSTYSYMPSDHERVTRVRNAADALATDMGLSQRELFSIVESMSDYQSNLVDGSDFAGEQGIADLVKLDDMNAYLEQAQQHLSKFSEEKRRIVTDIQSLLSTFYLHGHLYDRKSEDSYMALLKMDNGLIAVLTEWAQASGDFSFLKQFYFEEIGHQHLISLDLKPEIIPGTLKDVIDGLKSIMDAKQAPAAYKEWVQLVERSPHLQFPSLSEGAAAQLSHHLAQLNIAGRLAVFELVQAADAADLHGRLKQVFERMDPGLRAHIFENQRLYQIDLEIADVDNLARHESLVKEIERLAKLREEVLERENRLQQRHSEASTRDRRRYKREYDEQIQAIRAQKQELTNQLRERGFQLMDTSPVEGDNHSGALLIAGLTRTAYGRAVQSEVDELKRLRERGGLTRMMDYGRGILTPGQDKLDLPKRIGGMGLVSFMGLVGAVGAWDAFSKWQKDKTFDNFLPMFGGVTGAIGAAASILTIVGSARLNYYYQAISQADEVLMRLARVNVWGGTIAAWAGFFSALADGAKQFLELISPKSDNGVRVGSGITLAGDTLLTVGSWRMARTGSAGIYHVLRKTSADITWKSVNRGMLSLAGGLFRGLNVYLWIGTALVCIGNWVKSYFKRTDVQRWCEQSTWGNDAKGWDTDQQRHELAKAIYRPNLLVKAEQAALDGRTSYCAFRIELPGLSLLEADNMEWAILRQEGTAWEPDHDYWNQAITTNSMGAAGVALELSLTGADLDAVDGFYLAFRYKAANSPNWLPETDEAYHYKLTLHEQGNLPMVGANETKEWQPITPLDGPDTRLTPLIINYHAPVNYPIKS</sequence>
<dbReference type="InterPro" id="IPR046864">
    <property type="entry name" value="VasX_N"/>
</dbReference>
<dbReference type="EMBL" id="NEFY01000005">
    <property type="protein sequence ID" value="OZC36293.1"/>
    <property type="molecule type" value="Genomic_DNA"/>
</dbReference>
<reference evidence="4 5" key="1">
    <citation type="submission" date="2017-06" db="EMBL/GenBank/DDBJ databases">
        <title>Draft genome sequence of the halophilic bacterium Marinobacter vinifirmus FB1.</title>
        <authorList>
            <person name="Stepanov V.G."/>
            <person name="Roberts D.J."/>
            <person name="Fox G.E."/>
        </authorList>
    </citation>
    <scope>NUCLEOTIDE SEQUENCE [LARGE SCALE GENOMIC DNA]</scope>
    <source>
        <strain evidence="4 5">FB1</strain>
    </source>
</reference>
<dbReference type="Proteomes" id="UP000216984">
    <property type="component" value="Unassembled WGS sequence"/>
</dbReference>
<gene>
    <name evidence="4" type="ORF">B9Q17_11195</name>
</gene>
<keyword evidence="2" id="KW-0472">Membrane</keyword>
<dbReference type="RefSeq" id="WP_094624872.1">
    <property type="nucleotide sequence ID" value="NZ_NEFY01000005.1"/>
</dbReference>
<feature type="transmembrane region" description="Helical" evidence="2">
    <location>
        <begin position="834"/>
        <end position="852"/>
    </location>
</feature>
<keyword evidence="2" id="KW-1133">Transmembrane helix</keyword>
<dbReference type="CDD" id="cd20708">
    <property type="entry name" value="MIX_IV"/>
    <property type="match status" value="1"/>
</dbReference>
<accession>A0A7Z1DUN7</accession>
<organism evidence="4 5">
    <name type="scientific">Marinobacter vinifirmus</name>
    <dbReference type="NCBI Taxonomy" id="355591"/>
    <lineage>
        <taxon>Bacteria</taxon>
        <taxon>Pseudomonadati</taxon>
        <taxon>Pseudomonadota</taxon>
        <taxon>Gammaproteobacteria</taxon>
        <taxon>Pseudomonadales</taxon>
        <taxon>Marinobacteraceae</taxon>
        <taxon>Marinobacter</taxon>
    </lineage>
</organism>
<feature type="transmembrane region" description="Helical" evidence="2">
    <location>
        <begin position="926"/>
        <end position="947"/>
    </location>
</feature>
<protein>
    <recommendedName>
        <fullName evidence="3">Toxin VasX N-terminal region domain-containing protein</fullName>
    </recommendedName>
</protein>
<evidence type="ECO:0000313" key="4">
    <source>
        <dbReference type="EMBL" id="OZC36293.1"/>
    </source>
</evidence>
<keyword evidence="5" id="KW-1185">Reference proteome</keyword>
<comment type="caution">
    <text evidence="4">The sequence shown here is derived from an EMBL/GenBank/DDBJ whole genome shotgun (WGS) entry which is preliminary data.</text>
</comment>
<feature type="transmembrane region" description="Helical" evidence="2">
    <location>
        <begin position="788"/>
        <end position="814"/>
    </location>
</feature>
<dbReference type="AlphaFoldDB" id="A0A7Z1DUN7"/>
<keyword evidence="2" id="KW-0812">Transmembrane</keyword>
<feature type="domain" description="Toxin VasX N-terminal region" evidence="3">
    <location>
        <begin position="26"/>
        <end position="162"/>
    </location>
</feature>
<dbReference type="Pfam" id="PF20249">
    <property type="entry name" value="VasX_N"/>
    <property type="match status" value="1"/>
</dbReference>
<evidence type="ECO:0000313" key="5">
    <source>
        <dbReference type="Proteomes" id="UP000216984"/>
    </source>
</evidence>
<feature type="coiled-coil region" evidence="1">
    <location>
        <begin position="618"/>
        <end position="681"/>
    </location>
</feature>
<keyword evidence="1" id="KW-0175">Coiled coil</keyword>